<feature type="transmembrane region" description="Helical" evidence="11">
    <location>
        <begin position="336"/>
        <end position="359"/>
    </location>
</feature>
<feature type="transmembrane region" description="Helical" evidence="11">
    <location>
        <begin position="399"/>
        <end position="419"/>
    </location>
</feature>
<feature type="transmembrane region" description="Helical" evidence="11">
    <location>
        <begin position="371"/>
        <end position="393"/>
    </location>
</feature>
<keyword evidence="3 11" id="KW-0812">Transmembrane</keyword>
<sequence>MKRLNILDGLHRYRLDRHISSLLMAIAIGILSGYGAVLFRFVIQGAQYAFYQNTADILTFVSTVPVYCLIGLPAIGGLVVGLLVRFGAREAKGHGVPEVMEAVSLRGGRIRKRVAVVKIIASAVCIGSGGSVGREGPIVQIGSSIGSSIAQIFKTTGPQHRTMVGCGAAAGIAATFNAPIAGVLFALEVLLGDFGLAAFSPVVLSSVMATTISRHYFGDFPAFVIPSYELASLWEFAIYPFLGLLAGLLAILFIVVLYKSEDLFDAIKIPEWIKPALGGMLLGLVLLKWPQVFGVGYGAINQSLLNEMSGLLLFTLIFVKIGATSLTIGSGGSGGIFAPSLFIGAMAGGFFGWVVNILFPGITASPAAYALVGMGALVAGTTHAPITAILIIFEMTGNYKIILPMMITCILSTLVAISLKNGSMYTVKLLRRGVDISGGLEQNILRALKVRQIMKEDVATVPEGMALINLINTFKVKDIAYLHVVNENHELTGIISFRDIRPLLGEEQAHYLIIAKDVAATDLATVSPEDNIQHALHIMSKRGISQLPVVAGDNGKKVIATLREKDVITAYDNAIIRHEIERG</sequence>
<dbReference type="SMART" id="SM00116">
    <property type="entry name" value="CBS"/>
    <property type="match status" value="2"/>
</dbReference>
<dbReference type="CDD" id="cd00400">
    <property type="entry name" value="Voltage_gated_ClC"/>
    <property type="match status" value="1"/>
</dbReference>
<feature type="transmembrane region" description="Helical" evidence="11">
    <location>
        <begin position="311"/>
        <end position="330"/>
    </location>
</feature>
<keyword evidence="4 11" id="KW-1133">Transmembrane helix</keyword>
<proteinExistence type="predicted"/>
<evidence type="ECO:0000256" key="1">
    <source>
        <dbReference type="ARBA" id="ARBA00004141"/>
    </source>
</evidence>
<dbReference type="InterPro" id="IPR001807">
    <property type="entry name" value="ClC"/>
</dbReference>
<evidence type="ECO:0000259" key="12">
    <source>
        <dbReference type="PROSITE" id="PS51371"/>
    </source>
</evidence>
<evidence type="ECO:0000313" key="13">
    <source>
        <dbReference type="EMBL" id="MBC8178663.1"/>
    </source>
</evidence>
<protein>
    <submittedName>
        <fullName evidence="13">Chloride channel protein</fullName>
    </submittedName>
</protein>
<keyword evidence="9" id="KW-0407">Ion channel</keyword>
<dbReference type="PANTHER" id="PTHR43427:SF6">
    <property type="entry name" value="CHLORIDE CHANNEL PROTEIN CLC-E"/>
    <property type="match status" value="1"/>
</dbReference>
<feature type="domain" description="CBS" evidence="12">
    <location>
        <begin position="454"/>
        <end position="512"/>
    </location>
</feature>
<dbReference type="GO" id="GO:0005254">
    <property type="term" value="F:chloride channel activity"/>
    <property type="evidence" value="ECO:0007669"/>
    <property type="project" value="UniProtKB-KW"/>
</dbReference>
<keyword evidence="6 11" id="KW-0472">Membrane</keyword>
<evidence type="ECO:0000256" key="5">
    <source>
        <dbReference type="ARBA" id="ARBA00023065"/>
    </source>
</evidence>
<evidence type="ECO:0000256" key="6">
    <source>
        <dbReference type="ARBA" id="ARBA00023136"/>
    </source>
</evidence>
<keyword evidence="5" id="KW-0406">Ion transport</keyword>
<evidence type="ECO:0000256" key="4">
    <source>
        <dbReference type="ARBA" id="ARBA00022989"/>
    </source>
</evidence>
<feature type="transmembrane region" description="Helical" evidence="11">
    <location>
        <begin position="21"/>
        <end position="43"/>
    </location>
</feature>
<evidence type="ECO:0000256" key="11">
    <source>
        <dbReference type="SAM" id="Phobius"/>
    </source>
</evidence>
<dbReference type="Proteomes" id="UP000650524">
    <property type="component" value="Unassembled WGS sequence"/>
</dbReference>
<dbReference type="InterPro" id="IPR046342">
    <property type="entry name" value="CBS_dom_sf"/>
</dbReference>
<evidence type="ECO:0000256" key="9">
    <source>
        <dbReference type="ARBA" id="ARBA00023303"/>
    </source>
</evidence>
<dbReference type="PRINTS" id="PR00762">
    <property type="entry name" value="CLCHANNEL"/>
</dbReference>
<dbReference type="PROSITE" id="PS51371">
    <property type="entry name" value="CBS"/>
    <property type="match status" value="2"/>
</dbReference>
<gene>
    <name evidence="13" type="ORF">H8E19_14765</name>
</gene>
<dbReference type="InterPro" id="IPR014743">
    <property type="entry name" value="Cl-channel_core"/>
</dbReference>
<dbReference type="SUPFAM" id="SSF54631">
    <property type="entry name" value="CBS-domain pair"/>
    <property type="match status" value="1"/>
</dbReference>
<evidence type="ECO:0000256" key="7">
    <source>
        <dbReference type="ARBA" id="ARBA00023173"/>
    </source>
</evidence>
<feature type="transmembrane region" description="Helical" evidence="11">
    <location>
        <begin position="63"/>
        <end position="84"/>
    </location>
</feature>
<dbReference type="AlphaFoldDB" id="A0A8J6N1K7"/>
<evidence type="ECO:0000256" key="10">
    <source>
        <dbReference type="PROSITE-ProRule" id="PRU00703"/>
    </source>
</evidence>
<dbReference type="FunFam" id="1.10.3080.10:FF:000018">
    <property type="entry name" value="Chloride transporter, ClC family"/>
    <property type="match status" value="1"/>
</dbReference>
<evidence type="ECO:0000313" key="14">
    <source>
        <dbReference type="Proteomes" id="UP000650524"/>
    </source>
</evidence>
<evidence type="ECO:0000256" key="8">
    <source>
        <dbReference type="ARBA" id="ARBA00023214"/>
    </source>
</evidence>
<keyword evidence="7" id="KW-0869">Chloride channel</keyword>
<dbReference type="EMBL" id="JACNJD010000299">
    <property type="protein sequence ID" value="MBC8178663.1"/>
    <property type="molecule type" value="Genomic_DNA"/>
</dbReference>
<keyword evidence="8" id="KW-0868">Chloride</keyword>
<comment type="subcellular location">
    <subcellularLocation>
        <location evidence="1">Membrane</location>
        <topology evidence="1">Multi-pass membrane protein</topology>
    </subcellularLocation>
</comment>
<evidence type="ECO:0000256" key="3">
    <source>
        <dbReference type="ARBA" id="ARBA00022692"/>
    </source>
</evidence>
<feature type="domain" description="CBS" evidence="12">
    <location>
        <begin position="519"/>
        <end position="580"/>
    </location>
</feature>
<reference evidence="13 14" key="1">
    <citation type="submission" date="2020-08" db="EMBL/GenBank/DDBJ databases">
        <title>Bridging the membrane lipid divide: bacteria of the FCB group superphylum have the potential to synthesize archaeal ether lipids.</title>
        <authorList>
            <person name="Villanueva L."/>
            <person name="Von Meijenfeldt F.A.B."/>
            <person name="Westbye A.B."/>
            <person name="Yadav S."/>
            <person name="Hopmans E.C."/>
            <person name="Dutilh B.E."/>
            <person name="Sinninghe Damste J.S."/>
        </authorList>
    </citation>
    <scope>NUCLEOTIDE SEQUENCE [LARGE SCALE GENOMIC DNA]</scope>
    <source>
        <strain evidence="13">NIOZ-UU27</strain>
    </source>
</reference>
<name>A0A8J6N1K7_9DELT</name>
<dbReference type="Pfam" id="PF00654">
    <property type="entry name" value="Voltage_CLC"/>
    <property type="match status" value="1"/>
</dbReference>
<feature type="transmembrane region" description="Helical" evidence="11">
    <location>
        <begin position="238"/>
        <end position="258"/>
    </location>
</feature>
<accession>A0A8J6N1K7</accession>
<feature type="transmembrane region" description="Helical" evidence="11">
    <location>
        <begin position="163"/>
        <end position="186"/>
    </location>
</feature>
<keyword evidence="2" id="KW-0813">Transport</keyword>
<dbReference type="Pfam" id="PF00571">
    <property type="entry name" value="CBS"/>
    <property type="match status" value="2"/>
</dbReference>
<dbReference type="InterPro" id="IPR050368">
    <property type="entry name" value="ClC-type_chloride_channel"/>
</dbReference>
<dbReference type="PANTHER" id="PTHR43427">
    <property type="entry name" value="CHLORIDE CHANNEL PROTEIN CLC-E"/>
    <property type="match status" value="1"/>
</dbReference>
<dbReference type="SUPFAM" id="SSF81340">
    <property type="entry name" value="Clc chloride channel"/>
    <property type="match status" value="1"/>
</dbReference>
<dbReference type="InterPro" id="IPR000644">
    <property type="entry name" value="CBS_dom"/>
</dbReference>
<organism evidence="13 14">
    <name type="scientific">Candidatus Desulfacyla euxinica</name>
    <dbReference type="NCBI Taxonomy" id="2841693"/>
    <lineage>
        <taxon>Bacteria</taxon>
        <taxon>Deltaproteobacteria</taxon>
        <taxon>Candidatus Desulfacyla</taxon>
    </lineage>
</organism>
<dbReference type="Gene3D" id="1.10.3080.10">
    <property type="entry name" value="Clc chloride channel"/>
    <property type="match status" value="1"/>
</dbReference>
<dbReference type="Gene3D" id="3.10.580.10">
    <property type="entry name" value="CBS-domain"/>
    <property type="match status" value="1"/>
</dbReference>
<keyword evidence="10" id="KW-0129">CBS domain</keyword>
<comment type="caution">
    <text evidence="13">The sequence shown here is derived from an EMBL/GenBank/DDBJ whole genome shotgun (WGS) entry which is preliminary data.</text>
</comment>
<dbReference type="GO" id="GO:0034707">
    <property type="term" value="C:chloride channel complex"/>
    <property type="evidence" value="ECO:0007669"/>
    <property type="project" value="UniProtKB-KW"/>
</dbReference>
<evidence type="ECO:0000256" key="2">
    <source>
        <dbReference type="ARBA" id="ARBA00022448"/>
    </source>
</evidence>